<reference evidence="2" key="1">
    <citation type="submission" date="2019-08" db="EMBL/GenBank/DDBJ databases">
        <authorList>
            <person name="Kucharzyk K."/>
            <person name="Murdoch R.W."/>
            <person name="Higgins S."/>
            <person name="Loffler F."/>
        </authorList>
    </citation>
    <scope>NUCLEOTIDE SEQUENCE</scope>
</reference>
<dbReference type="PANTHER" id="PTHR42930">
    <property type="entry name" value="PHOSPHATE-SPECIFIC TRANSPORT SYSTEM ACCESSORY PROTEIN PHOU"/>
    <property type="match status" value="1"/>
</dbReference>
<dbReference type="AlphaFoldDB" id="A0A645AX71"/>
<dbReference type="EMBL" id="VSSQ01014664">
    <property type="protein sequence ID" value="MPM54134.1"/>
    <property type="molecule type" value="Genomic_DNA"/>
</dbReference>
<accession>A0A645AX71</accession>
<evidence type="ECO:0000313" key="2">
    <source>
        <dbReference type="EMBL" id="MPM54134.1"/>
    </source>
</evidence>
<dbReference type="Gene3D" id="1.20.58.220">
    <property type="entry name" value="Phosphate transport system protein phou homolog 2, domain 2"/>
    <property type="match status" value="1"/>
</dbReference>
<proteinExistence type="predicted"/>
<dbReference type="InterPro" id="IPR028366">
    <property type="entry name" value="PhoU"/>
</dbReference>
<name>A0A645AX71_9ZZZZ</name>
<sequence>MITDMERIGDQAADIAELSVFMKGSQVGSDIHIADMARATIKMVTDSIDSYVTGNLSKAKAVIAYDDVVDDLFSKIKRELIAQLLDDSTLAEDCLDLLMIAKYYERIGDHAENIAERVLYAITGRLDAGGPEASL</sequence>
<evidence type="ECO:0000259" key="1">
    <source>
        <dbReference type="Pfam" id="PF01895"/>
    </source>
</evidence>
<organism evidence="2">
    <name type="scientific">bioreactor metagenome</name>
    <dbReference type="NCBI Taxonomy" id="1076179"/>
    <lineage>
        <taxon>unclassified sequences</taxon>
        <taxon>metagenomes</taxon>
        <taxon>ecological metagenomes</taxon>
    </lineage>
</organism>
<dbReference type="InterPro" id="IPR038078">
    <property type="entry name" value="PhoU-like_sf"/>
</dbReference>
<dbReference type="GO" id="GO:0045936">
    <property type="term" value="P:negative regulation of phosphate metabolic process"/>
    <property type="evidence" value="ECO:0007669"/>
    <property type="project" value="InterPro"/>
</dbReference>
<dbReference type="PANTHER" id="PTHR42930:SF3">
    <property type="entry name" value="PHOSPHATE-SPECIFIC TRANSPORT SYSTEM ACCESSORY PROTEIN PHOU"/>
    <property type="match status" value="1"/>
</dbReference>
<feature type="domain" description="PhoU" evidence="1">
    <location>
        <begin position="33"/>
        <end position="118"/>
    </location>
</feature>
<gene>
    <name evidence="2" type="primary">phoU_23</name>
    <name evidence="2" type="ORF">SDC9_100907</name>
</gene>
<dbReference type="SUPFAM" id="SSF109755">
    <property type="entry name" value="PhoU-like"/>
    <property type="match status" value="1"/>
</dbReference>
<dbReference type="Pfam" id="PF01895">
    <property type="entry name" value="PhoU"/>
    <property type="match status" value="1"/>
</dbReference>
<comment type="caution">
    <text evidence="2">The sequence shown here is derived from an EMBL/GenBank/DDBJ whole genome shotgun (WGS) entry which is preliminary data.</text>
</comment>
<dbReference type="GO" id="GO:0030643">
    <property type="term" value="P:intracellular phosphate ion homeostasis"/>
    <property type="evidence" value="ECO:0007669"/>
    <property type="project" value="InterPro"/>
</dbReference>
<dbReference type="InterPro" id="IPR026022">
    <property type="entry name" value="PhoU_dom"/>
</dbReference>
<protein>
    <submittedName>
        <fullName evidence="2">Phosphate-specific transport system accessory protein PhoU</fullName>
    </submittedName>
</protein>